<dbReference type="RefSeq" id="WP_164249737.1">
    <property type="nucleotide sequence ID" value="NZ_JAAGMA010000920.1"/>
</dbReference>
<proteinExistence type="predicted"/>
<keyword evidence="1" id="KW-0805">Transcription regulation</keyword>
<evidence type="ECO:0000256" key="3">
    <source>
        <dbReference type="ARBA" id="ARBA00023163"/>
    </source>
</evidence>
<reference evidence="7 8" key="1">
    <citation type="submission" date="2020-01" db="EMBL/GenBank/DDBJ databases">
        <title>Insect and environment-associated Actinomycetes.</title>
        <authorList>
            <person name="Currrie C."/>
            <person name="Chevrette M."/>
            <person name="Carlson C."/>
            <person name="Stubbendieck R."/>
            <person name="Wendt-Pienkowski E."/>
        </authorList>
    </citation>
    <scope>NUCLEOTIDE SEQUENCE [LARGE SCALE GENOMIC DNA]</scope>
    <source>
        <strain evidence="7 8">SID14163</strain>
    </source>
</reference>
<dbReference type="GO" id="GO:0000976">
    <property type="term" value="F:transcription cis-regulatory region binding"/>
    <property type="evidence" value="ECO:0007669"/>
    <property type="project" value="TreeGrafter"/>
</dbReference>
<dbReference type="PANTHER" id="PTHR30055">
    <property type="entry name" value="HTH-TYPE TRANSCRIPTIONAL REGULATOR RUTR"/>
    <property type="match status" value="1"/>
</dbReference>
<feature type="DNA-binding region" description="H-T-H motif" evidence="4">
    <location>
        <begin position="31"/>
        <end position="50"/>
    </location>
</feature>
<dbReference type="PANTHER" id="PTHR30055:SF234">
    <property type="entry name" value="HTH-TYPE TRANSCRIPTIONAL REGULATOR BETI"/>
    <property type="match status" value="1"/>
</dbReference>
<dbReference type="SUPFAM" id="SSF48498">
    <property type="entry name" value="Tetracyclin repressor-like, C-terminal domain"/>
    <property type="match status" value="1"/>
</dbReference>
<dbReference type="Pfam" id="PF00440">
    <property type="entry name" value="TetR_N"/>
    <property type="match status" value="1"/>
</dbReference>
<dbReference type="AlphaFoldDB" id="A0A7K3PV59"/>
<name>A0A7K3PV59_9ACTN</name>
<dbReference type="NCBIfam" id="NF041196">
    <property type="entry name" value="ScbR_bind_reg"/>
    <property type="match status" value="1"/>
</dbReference>
<dbReference type="InterPro" id="IPR050109">
    <property type="entry name" value="HTH-type_TetR-like_transc_reg"/>
</dbReference>
<keyword evidence="2 4" id="KW-0238">DNA-binding</keyword>
<evidence type="ECO:0000256" key="5">
    <source>
        <dbReference type="SAM" id="MobiDB-lite"/>
    </source>
</evidence>
<feature type="region of interest" description="Disordered" evidence="5">
    <location>
        <begin position="214"/>
        <end position="238"/>
    </location>
</feature>
<comment type="caution">
    <text evidence="7">The sequence shown here is derived from an EMBL/GenBank/DDBJ whole genome shotgun (WGS) entry which is preliminary data.</text>
</comment>
<dbReference type="Proteomes" id="UP000470446">
    <property type="component" value="Unassembled WGS sequence"/>
</dbReference>
<dbReference type="InterPro" id="IPR009057">
    <property type="entry name" value="Homeodomain-like_sf"/>
</dbReference>
<evidence type="ECO:0000256" key="2">
    <source>
        <dbReference type="ARBA" id="ARBA00023125"/>
    </source>
</evidence>
<evidence type="ECO:0000256" key="1">
    <source>
        <dbReference type="ARBA" id="ARBA00023015"/>
    </source>
</evidence>
<dbReference type="PROSITE" id="PS01081">
    <property type="entry name" value="HTH_TETR_1"/>
    <property type="match status" value="1"/>
</dbReference>
<keyword evidence="3" id="KW-0804">Transcription</keyword>
<dbReference type="EMBL" id="JAAGMA010000920">
    <property type="protein sequence ID" value="NEB13866.1"/>
    <property type="molecule type" value="Genomic_DNA"/>
</dbReference>
<dbReference type="InterPro" id="IPR036271">
    <property type="entry name" value="Tet_transcr_reg_TetR-rel_C_sf"/>
</dbReference>
<feature type="compositionally biased region" description="Low complexity" evidence="5">
    <location>
        <begin position="214"/>
        <end position="226"/>
    </location>
</feature>
<evidence type="ECO:0000259" key="6">
    <source>
        <dbReference type="PROSITE" id="PS50977"/>
    </source>
</evidence>
<gene>
    <name evidence="7" type="ORF">G3I32_34360</name>
</gene>
<evidence type="ECO:0000313" key="7">
    <source>
        <dbReference type="EMBL" id="NEB13866.1"/>
    </source>
</evidence>
<dbReference type="GO" id="GO:0003700">
    <property type="term" value="F:DNA-binding transcription factor activity"/>
    <property type="evidence" value="ECO:0007669"/>
    <property type="project" value="TreeGrafter"/>
</dbReference>
<feature type="compositionally biased region" description="Basic and acidic residues" evidence="5">
    <location>
        <begin position="228"/>
        <end position="238"/>
    </location>
</feature>
<sequence length="238" mass="25766">MVRQERAIRTQLSILKAAAEVFDAYGYEAATIGEILKRAGVTKGALYFHFPSKLALAEGVLEQQFSLVRVESGPCKLQEFVDTGLAVAYHMRRDPLVSAVARLSLEQELRAEYGPLAIRQWIEASTKLLTAAKEQGELLHHVVPAESAWLFSAAWTGAQLYSQILNGREDLEDRVVAVFQHLLPSVAVPAVLNRIEVSKERVVRLGAVSGVPTARPDAGAAGAEPGDPTERAKLAASA</sequence>
<dbReference type="InterPro" id="IPR023772">
    <property type="entry name" value="DNA-bd_HTH_TetR-type_CS"/>
</dbReference>
<accession>A0A7K3PV59</accession>
<evidence type="ECO:0000256" key="4">
    <source>
        <dbReference type="PROSITE-ProRule" id="PRU00335"/>
    </source>
</evidence>
<dbReference type="InterPro" id="IPR001647">
    <property type="entry name" value="HTH_TetR"/>
</dbReference>
<dbReference type="PRINTS" id="PR00455">
    <property type="entry name" value="HTHTETR"/>
</dbReference>
<dbReference type="SUPFAM" id="SSF46689">
    <property type="entry name" value="Homeodomain-like"/>
    <property type="match status" value="1"/>
</dbReference>
<dbReference type="PROSITE" id="PS50977">
    <property type="entry name" value="HTH_TETR_2"/>
    <property type="match status" value="1"/>
</dbReference>
<organism evidence="7 8">
    <name type="scientific">Streptomyces coelicoflavus</name>
    <dbReference type="NCBI Taxonomy" id="285562"/>
    <lineage>
        <taxon>Bacteria</taxon>
        <taxon>Bacillati</taxon>
        <taxon>Actinomycetota</taxon>
        <taxon>Actinomycetes</taxon>
        <taxon>Kitasatosporales</taxon>
        <taxon>Streptomycetaceae</taxon>
        <taxon>Streptomyces</taxon>
    </lineage>
</organism>
<protein>
    <submittedName>
        <fullName evidence="7">TetR/AcrR family transcriptional regulator</fullName>
    </submittedName>
</protein>
<dbReference type="InterPro" id="IPR047923">
    <property type="entry name" value="ArpA-like"/>
</dbReference>
<evidence type="ECO:0000313" key="8">
    <source>
        <dbReference type="Proteomes" id="UP000470446"/>
    </source>
</evidence>
<dbReference type="Gene3D" id="1.10.357.10">
    <property type="entry name" value="Tetracycline Repressor, domain 2"/>
    <property type="match status" value="1"/>
</dbReference>
<feature type="domain" description="HTH tetR-type" evidence="6">
    <location>
        <begin position="8"/>
        <end position="68"/>
    </location>
</feature>